<organism evidence="5 6">
    <name type="scientific">Geotrichum candidum</name>
    <name type="common">Oospora lactis</name>
    <name type="synonym">Dipodascus geotrichum</name>
    <dbReference type="NCBI Taxonomy" id="1173061"/>
    <lineage>
        <taxon>Eukaryota</taxon>
        <taxon>Fungi</taxon>
        <taxon>Dikarya</taxon>
        <taxon>Ascomycota</taxon>
        <taxon>Saccharomycotina</taxon>
        <taxon>Dipodascomycetes</taxon>
        <taxon>Dipodascales</taxon>
        <taxon>Dipodascaceae</taxon>
        <taxon>Geotrichum</taxon>
    </lineage>
</organism>
<protein>
    <submittedName>
        <fullName evidence="5">Similar to Saccharomyces cerevisiae YBR019C GAL10 UDP-glucose-4-epimerase</fullName>
    </submittedName>
</protein>
<dbReference type="Gene3D" id="3.40.50.720">
    <property type="entry name" value="NAD(P)-binding Rossmann-like Domain"/>
    <property type="match status" value="1"/>
</dbReference>
<dbReference type="GO" id="GO:0009225">
    <property type="term" value="P:nucleotide-sugar metabolic process"/>
    <property type="evidence" value="ECO:0007669"/>
    <property type="project" value="InterPro"/>
</dbReference>
<dbReference type="GO" id="GO:0008460">
    <property type="term" value="F:dTDP-glucose 4,6-dehydratase activity"/>
    <property type="evidence" value="ECO:0007669"/>
    <property type="project" value="InterPro"/>
</dbReference>
<dbReference type="FunFam" id="3.40.50.720:FF:000304">
    <property type="entry name" value="UDP-glucose 4,6-dehydratase"/>
    <property type="match status" value="1"/>
</dbReference>
<evidence type="ECO:0000313" key="6">
    <source>
        <dbReference type="Proteomes" id="UP000242525"/>
    </source>
</evidence>
<keyword evidence="6" id="KW-1185">Reference proteome</keyword>
<evidence type="ECO:0000256" key="2">
    <source>
        <dbReference type="ARBA" id="ARBA00023027"/>
    </source>
</evidence>
<evidence type="ECO:0000259" key="4">
    <source>
        <dbReference type="Pfam" id="PF16363"/>
    </source>
</evidence>
<dbReference type="Proteomes" id="UP000242525">
    <property type="component" value="Unassembled WGS sequence"/>
</dbReference>
<accession>A0A0J9XI90</accession>
<dbReference type="OrthoDB" id="331544at2759"/>
<keyword evidence="2" id="KW-0520">NAD</keyword>
<comment type="cofactor">
    <cofactor evidence="1">
        <name>NAD(+)</name>
        <dbReference type="ChEBI" id="CHEBI:57540"/>
    </cofactor>
</comment>
<dbReference type="STRING" id="1173061.A0A0J9XI90"/>
<name>A0A0J9XI90_GEOCN</name>
<dbReference type="EMBL" id="CCBN010000018">
    <property type="protein sequence ID" value="CDO57022.1"/>
    <property type="molecule type" value="Genomic_DNA"/>
</dbReference>
<proteinExistence type="predicted"/>
<sequence length="373" mass="41016">MTEACTLDTAAQRTHIGTTRFEPHPDIKAILVTGGLGFIPSWLLRHLVLTYPEYLVVCYDNEGYCASRNNVRAVADRPNFRLEIGDVGDAATLGAVLDRYAIDTVIHLAAESHVDHSFGDPFRFTTTNVIGTQVLLEAVKLRAPQVRRFIHMSTDEVYGEAAGADAADLTEAAILAPTNPYAASKAAGDMLVGAYLKSFGVPATIVRCNNVYGPLQFPEKIIPKFVRLLQRQQPCTLHGTGKNTRRYLFASDAVNGLDTVLHRGRIGSIYNVGSDTEVANIDICRALVRIFRARGLLPDEKDDDEYIEYTADRPFNDARYAIDSGKLRQLGWAPEVGFAAGLERTVDWYIAHDDSWWARGDSNDESPAAAKGV</sequence>
<dbReference type="InterPro" id="IPR005888">
    <property type="entry name" value="dTDP_Gluc_deHydtase"/>
</dbReference>
<evidence type="ECO:0000256" key="1">
    <source>
        <dbReference type="ARBA" id="ARBA00001911"/>
    </source>
</evidence>
<dbReference type="AlphaFoldDB" id="A0A0J9XI90"/>
<keyword evidence="3" id="KW-0456">Lyase</keyword>
<feature type="domain" description="NAD(P)-binding" evidence="4">
    <location>
        <begin position="31"/>
        <end position="344"/>
    </location>
</feature>
<evidence type="ECO:0000313" key="5">
    <source>
        <dbReference type="EMBL" id="CDO57022.1"/>
    </source>
</evidence>
<dbReference type="CDD" id="cd05246">
    <property type="entry name" value="dTDP_GD_SDR_e"/>
    <property type="match status" value="1"/>
</dbReference>
<dbReference type="InterPro" id="IPR016040">
    <property type="entry name" value="NAD(P)-bd_dom"/>
</dbReference>
<reference evidence="5" key="1">
    <citation type="submission" date="2014-03" db="EMBL/GenBank/DDBJ databases">
        <authorList>
            <person name="Casaregola S."/>
        </authorList>
    </citation>
    <scope>NUCLEOTIDE SEQUENCE [LARGE SCALE GENOMIC DNA]</scope>
    <source>
        <strain evidence="5">CLIB 918</strain>
    </source>
</reference>
<evidence type="ECO:0000256" key="3">
    <source>
        <dbReference type="ARBA" id="ARBA00023239"/>
    </source>
</evidence>
<dbReference type="InterPro" id="IPR036291">
    <property type="entry name" value="NAD(P)-bd_dom_sf"/>
</dbReference>
<comment type="caution">
    <text evidence="5">The sequence shown here is derived from an EMBL/GenBank/DDBJ whole genome shotgun (WGS) entry which is preliminary data.</text>
</comment>
<dbReference type="SUPFAM" id="SSF51735">
    <property type="entry name" value="NAD(P)-binding Rossmann-fold domains"/>
    <property type="match status" value="1"/>
</dbReference>
<dbReference type="PANTHER" id="PTHR43000">
    <property type="entry name" value="DTDP-D-GLUCOSE 4,6-DEHYDRATASE-RELATED"/>
    <property type="match status" value="1"/>
</dbReference>
<gene>
    <name evidence="5" type="ORF">BN980_GECA18s01066g</name>
</gene>
<dbReference type="Gene3D" id="3.90.25.10">
    <property type="entry name" value="UDP-galactose 4-epimerase, domain 1"/>
    <property type="match status" value="1"/>
</dbReference>
<dbReference type="Pfam" id="PF16363">
    <property type="entry name" value="GDP_Man_Dehyd"/>
    <property type="match status" value="1"/>
</dbReference>